<dbReference type="InterPro" id="IPR000537">
    <property type="entry name" value="UbiA_prenyltransferase"/>
</dbReference>
<feature type="transmembrane region" description="Helical" evidence="6">
    <location>
        <begin position="70"/>
        <end position="87"/>
    </location>
</feature>
<feature type="transmembrane region" description="Helical" evidence="6">
    <location>
        <begin position="116"/>
        <end position="138"/>
    </location>
</feature>
<dbReference type="Gene3D" id="1.20.120.1780">
    <property type="entry name" value="UbiA prenyltransferase"/>
    <property type="match status" value="1"/>
</dbReference>
<gene>
    <name evidence="7" type="ORF">ULMA_14210</name>
</gene>
<comment type="subcellular location">
    <subcellularLocation>
        <location evidence="1">Membrane</location>
        <topology evidence="1">Multi-pass membrane protein</topology>
    </subcellularLocation>
</comment>
<dbReference type="CDD" id="cd13961">
    <property type="entry name" value="PT_UbiA_DGGGPS"/>
    <property type="match status" value="1"/>
</dbReference>
<sequence length="283" mass="31398">MCIIKYGFFERLGVATALGTFEFLLLVCATTFIAAGGNIINDIHDTETDRINKPKKLLVGRHISEKNADYLYIAFTSIGVLMGLILSNMIGHKAIAAVFIIVAALLYGYATTFKNIFLIGNVVIASLVAFTPLLLVLFDIFPTIENNILAPTLKASKTILHVAIFAFGINLIRELIKDIQDTNGDKNAGRNTIPVVLGKKRSTYIAFAITLVLIVASVYYLYTFMFSYKYLMRYFLGAVIGPLLYILVKIFNAEMPQNYKHISILLKVVMGTGICTLLFLPFL</sequence>
<dbReference type="PANTHER" id="PTHR42723">
    <property type="entry name" value="CHLOROPHYLL SYNTHASE"/>
    <property type="match status" value="1"/>
</dbReference>
<dbReference type="GO" id="GO:0016020">
    <property type="term" value="C:membrane"/>
    <property type="evidence" value="ECO:0007669"/>
    <property type="project" value="UniProtKB-SubCell"/>
</dbReference>
<accession>A0A5J4J0L2</accession>
<dbReference type="InterPro" id="IPR044878">
    <property type="entry name" value="UbiA_sf"/>
</dbReference>
<dbReference type="InterPro" id="IPR050475">
    <property type="entry name" value="Prenyltransferase_related"/>
</dbReference>
<dbReference type="NCBIfam" id="NF009512">
    <property type="entry name" value="PRK12872.1-1"/>
    <property type="match status" value="1"/>
</dbReference>
<dbReference type="GO" id="GO:0016765">
    <property type="term" value="F:transferase activity, transferring alkyl or aryl (other than methyl) groups"/>
    <property type="evidence" value="ECO:0007669"/>
    <property type="project" value="InterPro"/>
</dbReference>
<evidence type="ECO:0000313" key="7">
    <source>
        <dbReference type="EMBL" id="GER59313.1"/>
    </source>
</evidence>
<keyword evidence="2" id="KW-1003">Cell membrane</keyword>
<dbReference type="AlphaFoldDB" id="A0A5J4J0L2"/>
<dbReference type="Gene3D" id="1.10.357.140">
    <property type="entry name" value="UbiA prenyltransferase"/>
    <property type="match status" value="1"/>
</dbReference>
<feature type="transmembrane region" description="Helical" evidence="6">
    <location>
        <begin position="94"/>
        <end position="110"/>
    </location>
</feature>
<keyword evidence="7" id="KW-0808">Transferase</keyword>
<reference evidence="7 8" key="1">
    <citation type="submission" date="2019-08" db="EMBL/GenBank/DDBJ databases">
        <title>Draft genome sequence of Ulvibacter marinus type strain NBRC 109484.</title>
        <authorList>
            <person name="Kawano K."/>
            <person name="Ushijima N."/>
            <person name="Kihara M."/>
            <person name="Itoh H."/>
        </authorList>
    </citation>
    <scope>NUCLEOTIDE SEQUENCE [LARGE SCALE GENOMIC DNA]</scope>
    <source>
        <strain evidence="7 8">NBRC 109484</strain>
    </source>
</reference>
<keyword evidence="5 6" id="KW-0472">Membrane</keyword>
<dbReference type="EMBL" id="BKCG01000003">
    <property type="protein sequence ID" value="GER59313.1"/>
    <property type="molecule type" value="Genomic_DNA"/>
</dbReference>
<feature type="transmembrane region" description="Helical" evidence="6">
    <location>
        <begin position="204"/>
        <end position="222"/>
    </location>
</feature>
<feature type="transmembrane region" description="Helical" evidence="6">
    <location>
        <begin position="264"/>
        <end position="282"/>
    </location>
</feature>
<evidence type="ECO:0000256" key="2">
    <source>
        <dbReference type="ARBA" id="ARBA00022475"/>
    </source>
</evidence>
<proteinExistence type="predicted"/>
<comment type="caution">
    <text evidence="7">The sequence shown here is derived from an EMBL/GenBank/DDBJ whole genome shotgun (WGS) entry which is preliminary data.</text>
</comment>
<dbReference type="Pfam" id="PF01040">
    <property type="entry name" value="UbiA"/>
    <property type="match status" value="1"/>
</dbReference>
<evidence type="ECO:0000256" key="5">
    <source>
        <dbReference type="ARBA" id="ARBA00023136"/>
    </source>
</evidence>
<evidence type="ECO:0000256" key="1">
    <source>
        <dbReference type="ARBA" id="ARBA00004141"/>
    </source>
</evidence>
<keyword evidence="4 6" id="KW-1133">Transmembrane helix</keyword>
<evidence type="ECO:0000313" key="8">
    <source>
        <dbReference type="Proteomes" id="UP000326509"/>
    </source>
</evidence>
<dbReference type="PANTHER" id="PTHR42723:SF1">
    <property type="entry name" value="CHLOROPHYLL SYNTHASE, CHLOROPLASTIC"/>
    <property type="match status" value="1"/>
</dbReference>
<evidence type="ECO:0000256" key="4">
    <source>
        <dbReference type="ARBA" id="ARBA00022989"/>
    </source>
</evidence>
<keyword evidence="3 6" id="KW-0812">Transmembrane</keyword>
<dbReference type="Proteomes" id="UP000326509">
    <property type="component" value="Unassembled WGS sequence"/>
</dbReference>
<feature type="transmembrane region" description="Helical" evidence="6">
    <location>
        <begin position="12"/>
        <end position="35"/>
    </location>
</feature>
<name>A0A5J4J0L2_9FLAO</name>
<feature type="transmembrane region" description="Helical" evidence="6">
    <location>
        <begin position="234"/>
        <end position="252"/>
    </location>
</feature>
<evidence type="ECO:0000256" key="6">
    <source>
        <dbReference type="SAM" id="Phobius"/>
    </source>
</evidence>
<organism evidence="7 8">
    <name type="scientific">Patiriisocius marinus</name>
    <dbReference type="NCBI Taxonomy" id="1397112"/>
    <lineage>
        <taxon>Bacteria</taxon>
        <taxon>Pseudomonadati</taxon>
        <taxon>Bacteroidota</taxon>
        <taxon>Flavobacteriia</taxon>
        <taxon>Flavobacteriales</taxon>
        <taxon>Flavobacteriaceae</taxon>
        <taxon>Patiriisocius</taxon>
    </lineage>
</organism>
<keyword evidence="8" id="KW-1185">Reference proteome</keyword>
<evidence type="ECO:0000256" key="3">
    <source>
        <dbReference type="ARBA" id="ARBA00022692"/>
    </source>
</evidence>
<protein>
    <submittedName>
        <fullName evidence="7">Prenyltransferase</fullName>
    </submittedName>
</protein>